<keyword evidence="9 16" id="KW-1133">Transmembrane helix</keyword>
<protein>
    <recommendedName>
        <fullName evidence="5">CDP-diacylglycerol--serine O-phosphatidyltransferase</fullName>
        <ecNumber evidence="4">2.7.8.8</ecNumber>
    </recommendedName>
    <alternativeName>
        <fullName evidence="14">Phosphatidylserine synthase</fullName>
    </alternativeName>
</protein>
<dbReference type="Gene3D" id="1.20.120.1760">
    <property type="match status" value="1"/>
</dbReference>
<evidence type="ECO:0000256" key="12">
    <source>
        <dbReference type="ARBA" id="ARBA00023209"/>
    </source>
</evidence>
<evidence type="ECO:0000256" key="16">
    <source>
        <dbReference type="SAM" id="Phobius"/>
    </source>
</evidence>
<dbReference type="GO" id="GO:0003882">
    <property type="term" value="F:CDP-diacylglycerol-serine O-phosphatidyltransferase activity"/>
    <property type="evidence" value="ECO:0007669"/>
    <property type="project" value="UniProtKB-EC"/>
</dbReference>
<evidence type="ECO:0000256" key="5">
    <source>
        <dbReference type="ARBA" id="ARBA00017171"/>
    </source>
</evidence>
<feature type="transmembrane region" description="Helical" evidence="16">
    <location>
        <begin position="193"/>
        <end position="216"/>
    </location>
</feature>
<evidence type="ECO:0000256" key="11">
    <source>
        <dbReference type="ARBA" id="ARBA00023136"/>
    </source>
</evidence>
<feature type="transmembrane region" description="Helical" evidence="16">
    <location>
        <begin position="131"/>
        <end position="150"/>
    </location>
</feature>
<keyword evidence="10" id="KW-0443">Lipid metabolism</keyword>
<keyword evidence="13" id="KW-1208">Phospholipid metabolism</keyword>
<evidence type="ECO:0000256" key="7">
    <source>
        <dbReference type="ARBA" id="ARBA00022679"/>
    </source>
</evidence>
<evidence type="ECO:0000256" key="14">
    <source>
        <dbReference type="ARBA" id="ARBA00032361"/>
    </source>
</evidence>
<keyword evidence="18" id="KW-1185">Reference proteome</keyword>
<dbReference type="NCBIfam" id="TIGR00473">
    <property type="entry name" value="pssA"/>
    <property type="match status" value="1"/>
</dbReference>
<dbReference type="InterPro" id="IPR048254">
    <property type="entry name" value="CDP_ALCOHOL_P_TRANSF_CS"/>
</dbReference>
<dbReference type="AlphaFoldDB" id="A0A1I6Z2Q6"/>
<evidence type="ECO:0000256" key="1">
    <source>
        <dbReference type="ARBA" id="ARBA00000287"/>
    </source>
</evidence>
<dbReference type="STRING" id="999627.SAMN05216236_103190"/>
<feature type="transmembrane region" description="Helical" evidence="16">
    <location>
        <begin position="156"/>
        <end position="173"/>
    </location>
</feature>
<evidence type="ECO:0000256" key="6">
    <source>
        <dbReference type="ARBA" id="ARBA00022516"/>
    </source>
</evidence>
<dbReference type="GO" id="GO:0008654">
    <property type="term" value="P:phospholipid biosynthetic process"/>
    <property type="evidence" value="ECO:0007669"/>
    <property type="project" value="UniProtKB-KW"/>
</dbReference>
<organism evidence="17 18">
    <name type="scientific">Sedimentitalea nanhaiensis</name>
    <dbReference type="NCBI Taxonomy" id="999627"/>
    <lineage>
        <taxon>Bacteria</taxon>
        <taxon>Pseudomonadati</taxon>
        <taxon>Pseudomonadota</taxon>
        <taxon>Alphaproteobacteria</taxon>
        <taxon>Rhodobacterales</taxon>
        <taxon>Paracoccaceae</taxon>
        <taxon>Sedimentitalea</taxon>
    </lineage>
</organism>
<dbReference type="PANTHER" id="PTHR14269:SF61">
    <property type="entry name" value="CDP-DIACYLGLYCEROL--SERINE O-PHOSPHATIDYLTRANSFERASE"/>
    <property type="match status" value="1"/>
</dbReference>
<dbReference type="InterPro" id="IPR043130">
    <property type="entry name" value="CDP-OH_PTrfase_TM_dom"/>
</dbReference>
<feature type="transmembrane region" description="Helical" evidence="16">
    <location>
        <begin position="7"/>
        <end position="25"/>
    </location>
</feature>
<dbReference type="InterPro" id="IPR000462">
    <property type="entry name" value="CDP-OH_P_trans"/>
</dbReference>
<keyword evidence="7 15" id="KW-0808">Transferase</keyword>
<comment type="similarity">
    <text evidence="3 15">Belongs to the CDP-alcohol phosphatidyltransferase class-I family.</text>
</comment>
<evidence type="ECO:0000256" key="10">
    <source>
        <dbReference type="ARBA" id="ARBA00023098"/>
    </source>
</evidence>
<evidence type="ECO:0000256" key="3">
    <source>
        <dbReference type="ARBA" id="ARBA00010441"/>
    </source>
</evidence>
<dbReference type="eggNOG" id="COG1183">
    <property type="taxonomic scope" value="Bacteria"/>
</dbReference>
<evidence type="ECO:0000256" key="13">
    <source>
        <dbReference type="ARBA" id="ARBA00023264"/>
    </source>
</evidence>
<dbReference type="InterPro" id="IPR004533">
    <property type="entry name" value="CDP-diaglyc--ser_O-PTrfase"/>
</dbReference>
<dbReference type="Proteomes" id="UP000182466">
    <property type="component" value="Unassembled WGS sequence"/>
</dbReference>
<keyword evidence="12" id="KW-0594">Phospholipid biosynthesis</keyword>
<evidence type="ECO:0000256" key="2">
    <source>
        <dbReference type="ARBA" id="ARBA00004127"/>
    </source>
</evidence>
<evidence type="ECO:0000256" key="4">
    <source>
        <dbReference type="ARBA" id="ARBA00013174"/>
    </source>
</evidence>
<gene>
    <name evidence="17" type="ORF">SAMN05216236_103190</name>
</gene>
<evidence type="ECO:0000256" key="9">
    <source>
        <dbReference type="ARBA" id="ARBA00022989"/>
    </source>
</evidence>
<name>A0A1I6Z2Q6_9RHOB</name>
<evidence type="ECO:0000313" key="18">
    <source>
        <dbReference type="Proteomes" id="UP000182466"/>
    </source>
</evidence>
<keyword evidence="8 16" id="KW-0812">Transmembrane</keyword>
<dbReference type="GO" id="GO:0012505">
    <property type="term" value="C:endomembrane system"/>
    <property type="evidence" value="ECO:0007669"/>
    <property type="project" value="UniProtKB-SubCell"/>
</dbReference>
<dbReference type="PANTHER" id="PTHR14269">
    <property type="entry name" value="CDP-DIACYLGLYCEROL--GLYCEROL-3-PHOSPHATE 3-PHOSPHATIDYLTRANSFERASE-RELATED"/>
    <property type="match status" value="1"/>
</dbReference>
<accession>A0A1I6Z2Q6</accession>
<dbReference type="GO" id="GO:0016020">
    <property type="term" value="C:membrane"/>
    <property type="evidence" value="ECO:0007669"/>
    <property type="project" value="InterPro"/>
</dbReference>
<proteinExistence type="inferred from homology"/>
<comment type="catalytic activity">
    <reaction evidence="1">
        <text>a CDP-1,2-diacyl-sn-glycerol + L-serine = a 1,2-diacyl-sn-glycero-3-phospho-L-serine + CMP + H(+)</text>
        <dbReference type="Rhea" id="RHEA:16913"/>
        <dbReference type="ChEBI" id="CHEBI:15378"/>
        <dbReference type="ChEBI" id="CHEBI:33384"/>
        <dbReference type="ChEBI" id="CHEBI:57262"/>
        <dbReference type="ChEBI" id="CHEBI:58332"/>
        <dbReference type="ChEBI" id="CHEBI:60377"/>
        <dbReference type="EC" id="2.7.8.8"/>
    </reaction>
</comment>
<dbReference type="EMBL" id="FPAW01000003">
    <property type="protein sequence ID" value="SFT56993.1"/>
    <property type="molecule type" value="Genomic_DNA"/>
</dbReference>
<sequence length="237" mass="25517">MPVVMLLPNIVTIAAICAGMSAIRFGFQDQYHAAVILILVACVLDGLDGKLARLLKSESQIGAELDSLADCVNFGVAPALVIYAWALQGTNSGGWIAVLVFGISCVMRLARFNIDSKSELSGKQSSRFVGVPAPAGAFLVLFPMFLSFLFDDPDLIPAGVIGFYMIGVGLLMISRIPTYSFKRARVSRTNVKFLLLGFAFLAAALLTQTWATLVVLDLAYAASVFWAWLNRNAATKN</sequence>
<keyword evidence="11 16" id="KW-0472">Membrane</keyword>
<reference evidence="17 18" key="1">
    <citation type="submission" date="2016-10" db="EMBL/GenBank/DDBJ databases">
        <authorList>
            <person name="de Groot N.N."/>
        </authorList>
    </citation>
    <scope>NUCLEOTIDE SEQUENCE [LARGE SCALE GENOMIC DNA]</scope>
    <source>
        <strain evidence="17 18">CGMCC 1.10959</strain>
    </source>
</reference>
<evidence type="ECO:0000313" key="17">
    <source>
        <dbReference type="EMBL" id="SFT56993.1"/>
    </source>
</evidence>
<comment type="subcellular location">
    <subcellularLocation>
        <location evidence="2">Endomembrane system</location>
        <topology evidence="2">Multi-pass membrane protein</topology>
    </subcellularLocation>
</comment>
<dbReference type="InterPro" id="IPR050324">
    <property type="entry name" value="CDP-alcohol_PTase-I"/>
</dbReference>
<feature type="transmembrane region" description="Helical" evidence="16">
    <location>
        <begin position="92"/>
        <end position="110"/>
    </location>
</feature>
<dbReference type="PROSITE" id="PS00379">
    <property type="entry name" value="CDP_ALCOHOL_P_TRANSF"/>
    <property type="match status" value="1"/>
</dbReference>
<keyword evidence="6" id="KW-0444">Lipid biosynthesis</keyword>
<evidence type="ECO:0000256" key="8">
    <source>
        <dbReference type="ARBA" id="ARBA00022692"/>
    </source>
</evidence>
<dbReference type="Pfam" id="PF01066">
    <property type="entry name" value="CDP-OH_P_transf"/>
    <property type="match status" value="1"/>
</dbReference>
<evidence type="ECO:0000256" key="15">
    <source>
        <dbReference type="RuleBase" id="RU003750"/>
    </source>
</evidence>
<dbReference type="EC" id="2.7.8.8" evidence="4"/>